<comment type="subunit">
    <text evidence="6">Part of the 50S ribosomal subunit. Contacts protein L29, and trigger factor when it is bound to the ribosome.</text>
</comment>
<sequence length="95" mass="11069">MEDRRSIIIHPIVTEKSVRLQKENKYVFRVDPRATKPEIKKAVEEMFGVTVLRVNTINVKGKKKRLGRFEGRTSSWKKAIVFVKPGERIKAFDIT</sequence>
<dbReference type="GO" id="GO:1990904">
    <property type="term" value="C:ribonucleoprotein complex"/>
    <property type="evidence" value="ECO:0007669"/>
    <property type="project" value="UniProtKB-KW"/>
</dbReference>
<keyword evidence="2 6" id="KW-0699">rRNA-binding</keyword>
<dbReference type="EMBL" id="DTEN01000085">
    <property type="protein sequence ID" value="HGI74473.1"/>
    <property type="molecule type" value="Genomic_DNA"/>
</dbReference>
<dbReference type="SUPFAM" id="SSF54189">
    <property type="entry name" value="Ribosomal proteins S24e, L23 and L15e"/>
    <property type="match status" value="1"/>
</dbReference>
<dbReference type="NCBIfam" id="NF004363">
    <property type="entry name" value="PRK05738.2-4"/>
    <property type="match status" value="1"/>
</dbReference>
<dbReference type="NCBIfam" id="NF004359">
    <property type="entry name" value="PRK05738.1-3"/>
    <property type="match status" value="1"/>
</dbReference>
<dbReference type="Gene3D" id="3.30.70.330">
    <property type="match status" value="1"/>
</dbReference>
<proteinExistence type="inferred from homology"/>
<dbReference type="AlphaFoldDB" id="A0A7V3YKQ3"/>
<comment type="caution">
    <text evidence="7">The sequence shown here is derived from an EMBL/GenBank/DDBJ whole genome shotgun (WGS) entry which is preliminary data.</text>
</comment>
<dbReference type="GO" id="GO:0003735">
    <property type="term" value="F:structural constituent of ribosome"/>
    <property type="evidence" value="ECO:0007669"/>
    <property type="project" value="InterPro"/>
</dbReference>
<name>A0A7V3YKQ3_9BACT</name>
<comment type="function">
    <text evidence="6">One of the early assembly proteins it binds 23S rRNA. One of the proteins that surrounds the polypeptide exit tunnel on the outside of the ribosome. Forms the main docking site for trigger factor binding to the ribosome.</text>
</comment>
<evidence type="ECO:0000256" key="3">
    <source>
        <dbReference type="ARBA" id="ARBA00022884"/>
    </source>
</evidence>
<dbReference type="InterPro" id="IPR012678">
    <property type="entry name" value="Ribosomal_uL23/eL15/eS24_sf"/>
</dbReference>
<evidence type="ECO:0000256" key="2">
    <source>
        <dbReference type="ARBA" id="ARBA00022730"/>
    </source>
</evidence>
<evidence type="ECO:0000256" key="4">
    <source>
        <dbReference type="ARBA" id="ARBA00022980"/>
    </source>
</evidence>
<dbReference type="GO" id="GO:0019843">
    <property type="term" value="F:rRNA binding"/>
    <property type="evidence" value="ECO:0007669"/>
    <property type="project" value="UniProtKB-UniRule"/>
</dbReference>
<dbReference type="FunFam" id="3.30.70.330:FF:000001">
    <property type="entry name" value="50S ribosomal protein L23"/>
    <property type="match status" value="1"/>
</dbReference>
<accession>A0A7V3YKQ3</accession>
<reference evidence="7" key="1">
    <citation type="journal article" date="2020" name="mSystems">
        <title>Genome- and Community-Level Interaction Insights into Carbon Utilization and Element Cycling Functions of Hydrothermarchaeota in Hydrothermal Sediment.</title>
        <authorList>
            <person name="Zhou Z."/>
            <person name="Liu Y."/>
            <person name="Xu W."/>
            <person name="Pan J."/>
            <person name="Luo Z.H."/>
            <person name="Li M."/>
        </authorList>
    </citation>
    <scope>NUCLEOTIDE SEQUENCE [LARGE SCALE GENOMIC DNA]</scope>
    <source>
        <strain evidence="7">SpSt-716</strain>
    </source>
</reference>
<dbReference type="InterPro" id="IPR012677">
    <property type="entry name" value="Nucleotide-bd_a/b_plait_sf"/>
</dbReference>
<evidence type="ECO:0000313" key="7">
    <source>
        <dbReference type="EMBL" id="HGI74473.1"/>
    </source>
</evidence>
<organism evidence="7">
    <name type="scientific">Candidatus Caldatribacterium californiense</name>
    <dbReference type="NCBI Taxonomy" id="1454726"/>
    <lineage>
        <taxon>Bacteria</taxon>
        <taxon>Pseudomonadati</taxon>
        <taxon>Atribacterota</taxon>
        <taxon>Atribacteria</taxon>
        <taxon>Atribacterales</taxon>
        <taxon>Candidatus Caldatribacteriaceae</taxon>
        <taxon>Candidatus Caldatribacterium</taxon>
    </lineage>
</organism>
<keyword evidence="3 6" id="KW-0694">RNA-binding</keyword>
<dbReference type="PANTHER" id="PTHR11620">
    <property type="entry name" value="60S RIBOSOMAL PROTEIN L23A"/>
    <property type="match status" value="1"/>
</dbReference>
<dbReference type="NCBIfam" id="NF004366">
    <property type="entry name" value="PRK05738.3-2"/>
    <property type="match status" value="1"/>
</dbReference>
<evidence type="ECO:0000256" key="1">
    <source>
        <dbReference type="ARBA" id="ARBA00006700"/>
    </source>
</evidence>
<keyword evidence="4 6" id="KW-0689">Ribosomal protein</keyword>
<keyword evidence="5 6" id="KW-0687">Ribonucleoprotein</keyword>
<gene>
    <name evidence="6" type="primary">rplW</name>
    <name evidence="7" type="ORF">ENU96_02145</name>
</gene>
<dbReference type="HAMAP" id="MF_01369_B">
    <property type="entry name" value="Ribosomal_uL23_B"/>
    <property type="match status" value="1"/>
</dbReference>
<dbReference type="Pfam" id="PF00276">
    <property type="entry name" value="Ribosomal_L23"/>
    <property type="match status" value="1"/>
</dbReference>
<comment type="similarity">
    <text evidence="1 6">Belongs to the universal ribosomal protein uL23 family.</text>
</comment>
<dbReference type="InterPro" id="IPR013025">
    <property type="entry name" value="Ribosomal_uL23-like"/>
</dbReference>
<evidence type="ECO:0000256" key="5">
    <source>
        <dbReference type="ARBA" id="ARBA00023274"/>
    </source>
</evidence>
<dbReference type="GO" id="GO:0005840">
    <property type="term" value="C:ribosome"/>
    <property type="evidence" value="ECO:0007669"/>
    <property type="project" value="UniProtKB-KW"/>
</dbReference>
<protein>
    <recommendedName>
        <fullName evidence="6">Large ribosomal subunit protein uL23</fullName>
    </recommendedName>
</protein>
<evidence type="ECO:0000256" key="6">
    <source>
        <dbReference type="HAMAP-Rule" id="MF_01369"/>
    </source>
</evidence>
<dbReference type="GO" id="GO:0006412">
    <property type="term" value="P:translation"/>
    <property type="evidence" value="ECO:0007669"/>
    <property type="project" value="UniProtKB-UniRule"/>
</dbReference>